<comment type="caution">
    <text evidence="1">The sequence shown here is derived from an EMBL/GenBank/DDBJ whole genome shotgun (WGS) entry which is preliminary data.</text>
</comment>
<protein>
    <submittedName>
        <fullName evidence="1">MarR family transcriptional regulator</fullName>
    </submittedName>
</protein>
<keyword evidence="2" id="KW-1185">Reference proteome</keyword>
<reference evidence="1" key="1">
    <citation type="submission" date="2019-03" db="EMBL/GenBank/DDBJ databases">
        <title>Candidatus Syntrophosphaera thermopropionivorans: a novel player in syntrophic propionate oxidation during anaerobic digestion.</title>
        <authorList>
            <person name="Dyksma S."/>
        </authorList>
    </citation>
    <scope>NUCLEOTIDE SEQUENCE</scope>
    <source>
        <strain evidence="1">W5</strain>
    </source>
</reference>
<name>A0AC61QIZ7_9BACT</name>
<accession>A0AC61QIZ7</accession>
<dbReference type="Proteomes" id="UP000294588">
    <property type="component" value="Unassembled WGS sequence"/>
</dbReference>
<gene>
    <name evidence="1" type="ORF">E0946_04590</name>
</gene>
<evidence type="ECO:0000313" key="1">
    <source>
        <dbReference type="EMBL" id="TDF72915.1"/>
    </source>
</evidence>
<organism evidence="1 2">
    <name type="scientific">Candidatus Syntrophosphaera thermopropionivorans</name>
    <dbReference type="NCBI Taxonomy" id="2593015"/>
    <lineage>
        <taxon>Bacteria</taxon>
        <taxon>Pseudomonadati</taxon>
        <taxon>Candidatus Cloacimonadota</taxon>
        <taxon>Candidatus Cloacimonadia</taxon>
        <taxon>Candidatus Cloacimonadales</taxon>
        <taxon>Candidatus Cloacimonadaceae</taxon>
        <taxon>Candidatus Syntrophosphaera</taxon>
    </lineage>
</organism>
<sequence length="152" mass="17878">MKVTPEDFHNLITRLQIVLSEIDYAQKACLQAGKMECQLLNYLYNVQKPVNMNELAKELNVSHSRITRIMDNLVNKNLVIRKPSDEDRRCWYAIITDKGKKLAENSRQTVLDHQKKIMSMLPEKEVEDIFSALKVYIDKYEEVLKNTKMEME</sequence>
<proteinExistence type="predicted"/>
<dbReference type="EMBL" id="SMOG01000012">
    <property type="protein sequence ID" value="TDF72915.1"/>
    <property type="molecule type" value="Genomic_DNA"/>
</dbReference>
<evidence type="ECO:0000313" key="2">
    <source>
        <dbReference type="Proteomes" id="UP000294588"/>
    </source>
</evidence>